<dbReference type="RefSeq" id="WP_255332511.1">
    <property type="nucleotide sequence ID" value="NZ_VOTZ01000011.1"/>
</dbReference>
<name>A0ABD4TMQ4_9EURY</name>
<evidence type="ECO:0000313" key="2">
    <source>
        <dbReference type="Proteomes" id="UP001524383"/>
    </source>
</evidence>
<gene>
    <name evidence="1" type="ORF">FTO68_06140</name>
</gene>
<comment type="caution">
    <text evidence="1">The sequence shown here is derived from an EMBL/GenBank/DDBJ whole genome shotgun (WGS) entry which is preliminary data.</text>
</comment>
<dbReference type="EMBL" id="VOTZ01000011">
    <property type="protein sequence ID" value="MCQ1538565.1"/>
    <property type="molecule type" value="Genomic_DNA"/>
</dbReference>
<evidence type="ECO:0000313" key="1">
    <source>
        <dbReference type="EMBL" id="MCQ1538565.1"/>
    </source>
</evidence>
<accession>A0ABD4TMQ4</accession>
<sequence>MSLKTVVAAAFRHLRKERLQKVEFIYYISIDRKWMNKDQAALLLERARDEGLIIQKDGTFVPAFDPAEVDIPLGFKPSGDVLEKHDPVERLVADIARKAGAETQSIYAEMNRIISDTFLGNLMPEAAVVILARRYQVPFGTYKPELKEKLMTQTNSKSD</sequence>
<proteinExistence type="predicted"/>
<keyword evidence="2" id="KW-1185">Reference proteome</keyword>
<protein>
    <submittedName>
        <fullName evidence="1">DUF2240 family protein</fullName>
    </submittedName>
</protein>
<reference evidence="1 2" key="1">
    <citation type="submission" date="2019-08" db="EMBL/GenBank/DDBJ databases">
        <authorList>
            <person name="Chen S.-C."/>
            <person name="Lai M.-C."/>
            <person name="You Y.-T."/>
        </authorList>
    </citation>
    <scope>NUCLEOTIDE SEQUENCE [LARGE SCALE GENOMIC DNA]</scope>
    <source>
        <strain evidence="1 2">P2F9704a</strain>
    </source>
</reference>
<dbReference type="Pfam" id="PF09999">
    <property type="entry name" value="DUF2240"/>
    <property type="match status" value="1"/>
</dbReference>
<dbReference type="Proteomes" id="UP001524383">
    <property type="component" value="Unassembled WGS sequence"/>
</dbReference>
<organism evidence="1 2">
    <name type="scientific">Methanocalculus taiwanensis</name>
    <dbReference type="NCBI Taxonomy" id="106207"/>
    <lineage>
        <taxon>Archaea</taxon>
        <taxon>Methanobacteriati</taxon>
        <taxon>Methanobacteriota</taxon>
        <taxon>Stenosarchaea group</taxon>
        <taxon>Methanomicrobia</taxon>
        <taxon>Methanomicrobiales</taxon>
        <taxon>Methanocalculaceae</taxon>
        <taxon>Methanocalculus</taxon>
    </lineage>
</organism>
<dbReference type="AlphaFoldDB" id="A0ABD4TMQ4"/>
<dbReference type="InterPro" id="IPR018716">
    <property type="entry name" value="DUF2240"/>
</dbReference>